<protein>
    <recommendedName>
        <fullName evidence="3">Transposase</fullName>
    </recommendedName>
</protein>
<dbReference type="PANTHER" id="PTHR46060">
    <property type="entry name" value="MARINER MOS1 TRANSPOSASE-LIKE PROTEIN"/>
    <property type="match status" value="1"/>
</dbReference>
<dbReference type="Gene3D" id="3.30.420.10">
    <property type="entry name" value="Ribonuclease H-like superfamily/Ribonuclease H"/>
    <property type="match status" value="1"/>
</dbReference>
<dbReference type="OrthoDB" id="8954792at2759"/>
<proteinExistence type="predicted"/>
<dbReference type="Ensembl" id="ENSGEVT00005003263.1">
    <property type="protein sequence ID" value="ENSGEVP00005003120.1"/>
    <property type="gene ID" value="ENSGEVG00005002280.1"/>
</dbReference>
<dbReference type="PANTHER" id="PTHR46060:SF1">
    <property type="entry name" value="MARINER MOS1 TRANSPOSASE-LIKE PROTEIN"/>
    <property type="match status" value="1"/>
</dbReference>
<evidence type="ECO:0008006" key="3">
    <source>
        <dbReference type="Google" id="ProtNLM"/>
    </source>
</evidence>
<evidence type="ECO:0000313" key="2">
    <source>
        <dbReference type="Proteomes" id="UP000694390"/>
    </source>
</evidence>
<dbReference type="AlphaFoldDB" id="A0A8C4VJ42"/>
<name>A0A8C4VJ42_9SAUR</name>
<dbReference type="Proteomes" id="UP000694390">
    <property type="component" value="Unassembled WGS sequence"/>
</dbReference>
<keyword evidence="2" id="KW-1185">Reference proteome</keyword>
<sequence>MEKNEIRAEIKYLPKKSLTPKEIHEDLVATVVDDTSSYATVKKWAAEFELRRISTEAKPRSGCPGEAATPKKVDRVIEYQGHRGTSGGHLVQPTTQMAKCGFPPLSHPAYSQCLATSHFYQFHSLKEDFHGKTTNNENEVIVAVGEFLDMQDFYKIGIAKLKWKMSLQCF</sequence>
<evidence type="ECO:0000313" key="1">
    <source>
        <dbReference type="Ensembl" id="ENSGEVP00005003120.1"/>
    </source>
</evidence>
<organism evidence="1 2">
    <name type="scientific">Gopherus evgoodei</name>
    <name type="common">Goodes thornscrub tortoise</name>
    <dbReference type="NCBI Taxonomy" id="1825980"/>
    <lineage>
        <taxon>Eukaryota</taxon>
        <taxon>Metazoa</taxon>
        <taxon>Chordata</taxon>
        <taxon>Craniata</taxon>
        <taxon>Vertebrata</taxon>
        <taxon>Euteleostomi</taxon>
        <taxon>Archelosauria</taxon>
        <taxon>Testudinata</taxon>
        <taxon>Testudines</taxon>
        <taxon>Cryptodira</taxon>
        <taxon>Durocryptodira</taxon>
        <taxon>Testudinoidea</taxon>
        <taxon>Testudinidae</taxon>
        <taxon>Gopherus</taxon>
    </lineage>
</organism>
<dbReference type="GO" id="GO:0003676">
    <property type="term" value="F:nucleic acid binding"/>
    <property type="evidence" value="ECO:0007669"/>
    <property type="project" value="InterPro"/>
</dbReference>
<dbReference type="InterPro" id="IPR052709">
    <property type="entry name" value="Transposase-MT_Hybrid"/>
</dbReference>
<accession>A0A8C4VJ42</accession>
<dbReference type="InterPro" id="IPR036397">
    <property type="entry name" value="RNaseH_sf"/>
</dbReference>
<reference evidence="1" key="2">
    <citation type="submission" date="2025-09" db="UniProtKB">
        <authorList>
            <consortium name="Ensembl"/>
        </authorList>
    </citation>
    <scope>IDENTIFICATION</scope>
</reference>
<reference evidence="1" key="1">
    <citation type="submission" date="2025-08" db="UniProtKB">
        <authorList>
            <consortium name="Ensembl"/>
        </authorList>
    </citation>
    <scope>IDENTIFICATION</scope>
</reference>